<gene>
    <name evidence="1" type="ORF">A3B86_04350</name>
</gene>
<dbReference type="Proteomes" id="UP000176834">
    <property type="component" value="Unassembled WGS sequence"/>
</dbReference>
<evidence type="ECO:0000313" key="1">
    <source>
        <dbReference type="EMBL" id="OGN06319.1"/>
    </source>
</evidence>
<proteinExistence type="predicted"/>
<evidence type="ECO:0000313" key="2">
    <source>
        <dbReference type="Proteomes" id="UP000176834"/>
    </source>
</evidence>
<sequence length="356" mass="40262">MAQRRDGLETALAVETGTKFGGVVTPHNPRTDEISAIVLLERLSGNPVTEIKLWGHPECSWTKIDEFVASGLMPIEIGDLGYQSVNLSSAAEAVVAMLGYEKEQLKPSEVNLLDMLARRNRDGYMNQFHMSLPRILKDLYDLPEYDELDLISRFKDVVHAFLEDEDLEDSYEQDKAGSEITQLQDLVTATVRCQFTPLTPGRYLRDLWRRGEPADQIRVKVEFWINAWNRWQTEFRNAQHEWPRVDKLRFTFNGLDGAAAIQTANRFFPKVCFGKDQPGKVDLLIIQGPSGHTAIMTKKRNVSALFQELNNLEPGRWHLHQSAGQLINGGPMFPEITPTSLSLAQLAGLVAKFTPR</sequence>
<dbReference type="AlphaFoldDB" id="A0A1F8F215"/>
<protein>
    <submittedName>
        <fullName evidence="1">Uncharacterized protein</fullName>
    </submittedName>
</protein>
<name>A0A1F8F215_9BACT</name>
<dbReference type="EMBL" id="MGJN01000020">
    <property type="protein sequence ID" value="OGN06319.1"/>
    <property type="molecule type" value="Genomic_DNA"/>
</dbReference>
<reference evidence="1 2" key="1">
    <citation type="journal article" date="2016" name="Nat. Commun.">
        <title>Thousands of microbial genomes shed light on interconnected biogeochemical processes in an aquifer system.</title>
        <authorList>
            <person name="Anantharaman K."/>
            <person name="Brown C.T."/>
            <person name="Hug L.A."/>
            <person name="Sharon I."/>
            <person name="Castelle C.J."/>
            <person name="Probst A.J."/>
            <person name="Thomas B.C."/>
            <person name="Singh A."/>
            <person name="Wilkins M.J."/>
            <person name="Karaoz U."/>
            <person name="Brodie E.L."/>
            <person name="Williams K.H."/>
            <person name="Hubbard S.S."/>
            <person name="Banfield J.F."/>
        </authorList>
    </citation>
    <scope>NUCLEOTIDE SEQUENCE [LARGE SCALE GENOMIC DNA]</scope>
</reference>
<comment type="caution">
    <text evidence="1">The sequence shown here is derived from an EMBL/GenBank/DDBJ whole genome shotgun (WGS) entry which is preliminary data.</text>
</comment>
<organism evidence="1 2">
    <name type="scientific">Candidatus Yanofskybacteria bacterium RIFCSPHIGHO2_02_FULL_38_22b</name>
    <dbReference type="NCBI Taxonomy" id="1802673"/>
    <lineage>
        <taxon>Bacteria</taxon>
        <taxon>Candidatus Yanofskyibacteriota</taxon>
    </lineage>
</organism>
<accession>A0A1F8F215</accession>